<accession>A0A250IDT2</accession>
<evidence type="ECO:0000313" key="2">
    <source>
        <dbReference type="Proteomes" id="UP000217289"/>
    </source>
</evidence>
<evidence type="ECO:0000313" key="1">
    <source>
        <dbReference type="EMBL" id="ATB29370.1"/>
    </source>
</evidence>
<organism evidence="1 2">
    <name type="scientific">Melittangium boletus DSM 14713</name>
    <dbReference type="NCBI Taxonomy" id="1294270"/>
    <lineage>
        <taxon>Bacteria</taxon>
        <taxon>Pseudomonadati</taxon>
        <taxon>Myxococcota</taxon>
        <taxon>Myxococcia</taxon>
        <taxon>Myxococcales</taxon>
        <taxon>Cystobacterineae</taxon>
        <taxon>Archangiaceae</taxon>
        <taxon>Melittangium</taxon>
    </lineage>
</organism>
<reference evidence="1 2" key="1">
    <citation type="submission" date="2017-06" db="EMBL/GenBank/DDBJ databases">
        <authorList>
            <person name="Kim H.J."/>
            <person name="Triplett B.A."/>
        </authorList>
    </citation>
    <scope>NUCLEOTIDE SEQUENCE [LARGE SCALE GENOMIC DNA]</scope>
    <source>
        <strain evidence="1 2">DSM 14713</strain>
    </source>
</reference>
<keyword evidence="2" id="KW-1185">Reference proteome</keyword>
<protein>
    <submittedName>
        <fullName evidence="1">Uncharacterized protein</fullName>
    </submittedName>
</protein>
<dbReference type="Proteomes" id="UP000217289">
    <property type="component" value="Chromosome"/>
</dbReference>
<dbReference type="KEGG" id="mbd:MEBOL_002819"/>
<dbReference type="EMBL" id="CP022163">
    <property type="protein sequence ID" value="ATB29370.1"/>
    <property type="molecule type" value="Genomic_DNA"/>
</dbReference>
<name>A0A250IDT2_9BACT</name>
<gene>
    <name evidence="1" type="ORF">MEBOL_002819</name>
</gene>
<proteinExistence type="predicted"/>
<dbReference type="AlphaFoldDB" id="A0A250IDT2"/>
<sequence>MHAIRSALLRQEGEGLKGTLEPDVVLHAGDPLRGVNFTQRPDWRTYPAGHRYAGESQGDIYKEAFGDIVHLIGPRSEFVW</sequence>